<evidence type="ECO:0000313" key="3">
    <source>
        <dbReference type="Proteomes" id="UP000189818"/>
    </source>
</evidence>
<keyword evidence="3" id="KW-1185">Reference proteome</keyword>
<reference evidence="3" key="1">
    <citation type="submission" date="2017-02" db="EMBL/GenBank/DDBJ databases">
        <authorList>
            <person name="Varghese N."/>
            <person name="Submissions S."/>
        </authorList>
    </citation>
    <scope>NUCLEOTIDE SEQUENCE [LARGE SCALE GENOMIC DNA]</scope>
    <source>
        <strain evidence="3">UM2</strain>
    </source>
</reference>
<proteinExistence type="predicted"/>
<feature type="transmembrane region" description="Helical" evidence="1">
    <location>
        <begin position="12"/>
        <end position="34"/>
    </location>
</feature>
<dbReference type="AlphaFoldDB" id="A0A1T5CLP9"/>
<evidence type="ECO:0000313" key="2">
    <source>
        <dbReference type="EMBL" id="SKB60418.1"/>
    </source>
</evidence>
<accession>A0A1T5CLP9</accession>
<sequence length="35" mass="3591">MERVSPGFCECSCRLLALCSAAALSVTALAYLALG</sequence>
<protein>
    <submittedName>
        <fullName evidence="2">Uncharacterized protein</fullName>
    </submittedName>
</protein>
<dbReference type="STRING" id="439228.SAMN06295920_104146"/>
<gene>
    <name evidence="2" type="ORF">SAMN06295920_104146</name>
</gene>
<name>A0A1T5CLP9_9SPHN</name>
<keyword evidence="1" id="KW-0812">Transmembrane</keyword>
<dbReference type="EMBL" id="FUYM01000004">
    <property type="protein sequence ID" value="SKB60418.1"/>
    <property type="molecule type" value="Genomic_DNA"/>
</dbReference>
<keyword evidence="1" id="KW-1133">Transmembrane helix</keyword>
<dbReference type="Proteomes" id="UP000189818">
    <property type="component" value="Unassembled WGS sequence"/>
</dbReference>
<organism evidence="2 3">
    <name type="scientific">Rhizorhabdus histidinilytica</name>
    <dbReference type="NCBI Taxonomy" id="439228"/>
    <lineage>
        <taxon>Bacteria</taxon>
        <taxon>Pseudomonadati</taxon>
        <taxon>Pseudomonadota</taxon>
        <taxon>Alphaproteobacteria</taxon>
        <taxon>Sphingomonadales</taxon>
        <taxon>Sphingomonadaceae</taxon>
        <taxon>Rhizorhabdus</taxon>
    </lineage>
</organism>
<keyword evidence="1" id="KW-0472">Membrane</keyword>
<evidence type="ECO:0000256" key="1">
    <source>
        <dbReference type="SAM" id="Phobius"/>
    </source>
</evidence>